<keyword evidence="3 12" id="KW-0813">Transport</keyword>
<dbReference type="PANTHER" id="PTHR11690">
    <property type="entry name" value="AMILORIDE-SENSITIVE SODIUM CHANNEL-RELATED"/>
    <property type="match status" value="1"/>
</dbReference>
<evidence type="ECO:0000313" key="14">
    <source>
        <dbReference type="EMBL" id="CAD7085673.1"/>
    </source>
</evidence>
<evidence type="ECO:0000256" key="2">
    <source>
        <dbReference type="ARBA" id="ARBA00007193"/>
    </source>
</evidence>
<organism evidence="14 15">
    <name type="scientific">Hermetia illucens</name>
    <name type="common">Black soldier fly</name>
    <dbReference type="NCBI Taxonomy" id="343691"/>
    <lineage>
        <taxon>Eukaryota</taxon>
        <taxon>Metazoa</taxon>
        <taxon>Ecdysozoa</taxon>
        <taxon>Arthropoda</taxon>
        <taxon>Hexapoda</taxon>
        <taxon>Insecta</taxon>
        <taxon>Pterygota</taxon>
        <taxon>Neoptera</taxon>
        <taxon>Endopterygota</taxon>
        <taxon>Diptera</taxon>
        <taxon>Brachycera</taxon>
        <taxon>Stratiomyomorpha</taxon>
        <taxon>Stratiomyidae</taxon>
        <taxon>Hermetiinae</taxon>
        <taxon>Hermetia</taxon>
    </lineage>
</organism>
<evidence type="ECO:0000256" key="3">
    <source>
        <dbReference type="ARBA" id="ARBA00022448"/>
    </source>
</evidence>
<evidence type="ECO:0000313" key="15">
    <source>
        <dbReference type="Proteomes" id="UP000594454"/>
    </source>
</evidence>
<evidence type="ECO:0000256" key="12">
    <source>
        <dbReference type="RuleBase" id="RU000679"/>
    </source>
</evidence>
<evidence type="ECO:0000256" key="7">
    <source>
        <dbReference type="ARBA" id="ARBA00023053"/>
    </source>
</evidence>
<keyword evidence="9 13" id="KW-0472">Membrane</keyword>
<proteinExistence type="inferred from homology"/>
<comment type="similarity">
    <text evidence="2 12">Belongs to the amiloride-sensitive sodium channel (TC 1.A.6) family.</text>
</comment>
<dbReference type="Gene3D" id="2.60.470.10">
    <property type="entry name" value="Acid-sensing ion channels like domains"/>
    <property type="match status" value="1"/>
</dbReference>
<dbReference type="PANTHER" id="PTHR11690:SF237">
    <property type="entry name" value="PICKPOCKET 16-RELATED"/>
    <property type="match status" value="1"/>
</dbReference>
<dbReference type="OrthoDB" id="6502088at2759"/>
<evidence type="ECO:0000256" key="8">
    <source>
        <dbReference type="ARBA" id="ARBA00023065"/>
    </source>
</evidence>
<keyword evidence="8 12" id="KW-0406">Ion transport</keyword>
<sequence>MHYARSLKKPANMTANELAQLFVLLLGFIETTRHKKEDYSKLDAILDENQLSTVELYEKLAPDCNELLVRCVWKGTLTRCDMLFQTINSSMGVCCSFNYYGTEQNTYSAKVAHTIPKKPRRVTASGYLTGLTVLLNPIPDDYFASFLSGYGFLIFINSAYDYPGLNAEAKLVSSKTENFISITPEATYSTPDVLQLTPRERDCLFPTEKKMEVMKFYSYINCLAECRSRLFFEICGCVPLGFTNNATFPPCRMEALDCVTENKSIFTLVLLISFRDHIAHSYANYIVDKIFLNTELITGALPGFNKTAIPNKRTAKYLCGCLPDCKLNQYPPEIATGILDREFAYNSKNLFKNVKIKDEIIVHVYFNDLISTRHRKDIYQTWVSLLASFGGLLGLIIGFSLVAAFELGYYLILRPLFEHFSAVIARRRSKIKTEEFTRADKF</sequence>
<evidence type="ECO:0000256" key="4">
    <source>
        <dbReference type="ARBA" id="ARBA00022461"/>
    </source>
</evidence>
<comment type="subcellular location">
    <subcellularLocation>
        <location evidence="1">Membrane</location>
        <topology evidence="1">Multi-pass membrane protein</topology>
    </subcellularLocation>
</comment>
<keyword evidence="4 12" id="KW-0894">Sodium channel</keyword>
<dbReference type="AlphaFoldDB" id="A0A7R8UTH9"/>
<dbReference type="EMBL" id="LR899011">
    <property type="protein sequence ID" value="CAD7085673.1"/>
    <property type="molecule type" value="Genomic_DNA"/>
</dbReference>
<keyword evidence="15" id="KW-1185">Reference proteome</keyword>
<protein>
    <recommendedName>
        <fullName evidence="16">Sodium channel protein Nach</fullName>
    </recommendedName>
</protein>
<keyword evidence="10 12" id="KW-0739">Sodium transport</keyword>
<dbReference type="Pfam" id="PF00858">
    <property type="entry name" value="ASC"/>
    <property type="match status" value="1"/>
</dbReference>
<dbReference type="GO" id="GO:0015280">
    <property type="term" value="F:ligand-gated sodium channel activity"/>
    <property type="evidence" value="ECO:0007669"/>
    <property type="project" value="TreeGrafter"/>
</dbReference>
<evidence type="ECO:0000256" key="5">
    <source>
        <dbReference type="ARBA" id="ARBA00022692"/>
    </source>
</evidence>
<evidence type="ECO:0000256" key="1">
    <source>
        <dbReference type="ARBA" id="ARBA00004141"/>
    </source>
</evidence>
<dbReference type="Proteomes" id="UP000594454">
    <property type="component" value="Chromosome 3"/>
</dbReference>
<reference evidence="14 15" key="1">
    <citation type="submission" date="2020-11" db="EMBL/GenBank/DDBJ databases">
        <authorList>
            <person name="Wallbank WR R."/>
            <person name="Pardo Diaz C."/>
            <person name="Kozak K."/>
            <person name="Martin S."/>
            <person name="Jiggins C."/>
            <person name="Moest M."/>
            <person name="Warren A I."/>
            <person name="Generalovic N T."/>
            <person name="Byers J.R.P. K."/>
            <person name="Montejo-Kovacevich G."/>
            <person name="Yen C E."/>
        </authorList>
    </citation>
    <scope>NUCLEOTIDE SEQUENCE [LARGE SCALE GENOMIC DNA]</scope>
</reference>
<evidence type="ECO:0000256" key="10">
    <source>
        <dbReference type="ARBA" id="ARBA00023201"/>
    </source>
</evidence>
<dbReference type="Gene3D" id="1.10.287.770">
    <property type="entry name" value="YojJ-like"/>
    <property type="match status" value="1"/>
</dbReference>
<evidence type="ECO:0000256" key="9">
    <source>
        <dbReference type="ARBA" id="ARBA00023136"/>
    </source>
</evidence>
<feature type="transmembrane region" description="Helical" evidence="13">
    <location>
        <begin position="382"/>
        <end position="412"/>
    </location>
</feature>
<evidence type="ECO:0000256" key="13">
    <source>
        <dbReference type="SAM" id="Phobius"/>
    </source>
</evidence>
<dbReference type="InParanoid" id="A0A7R8UTH9"/>
<keyword evidence="5 12" id="KW-0812">Transmembrane</keyword>
<name>A0A7R8UTH9_HERIL</name>
<keyword evidence="6 13" id="KW-1133">Transmembrane helix</keyword>
<evidence type="ECO:0008006" key="16">
    <source>
        <dbReference type="Google" id="ProtNLM"/>
    </source>
</evidence>
<dbReference type="InterPro" id="IPR001873">
    <property type="entry name" value="ENaC"/>
</dbReference>
<keyword evidence="7" id="KW-0915">Sodium</keyword>
<dbReference type="FunCoup" id="A0A7R8UTH9">
    <property type="interactions" value="29"/>
</dbReference>
<accession>A0A7R8UTH9</accession>
<gene>
    <name evidence="14" type="ORF">HERILL_LOCUS8498</name>
</gene>
<evidence type="ECO:0000256" key="6">
    <source>
        <dbReference type="ARBA" id="ARBA00022989"/>
    </source>
</evidence>
<keyword evidence="11 12" id="KW-0407">Ion channel</keyword>
<dbReference type="GO" id="GO:0005886">
    <property type="term" value="C:plasma membrane"/>
    <property type="evidence" value="ECO:0007669"/>
    <property type="project" value="TreeGrafter"/>
</dbReference>
<evidence type="ECO:0000256" key="11">
    <source>
        <dbReference type="ARBA" id="ARBA00023303"/>
    </source>
</evidence>